<gene>
    <name evidence="3" type="ORF">E7Z59_05790</name>
</gene>
<accession>A0A4S3M6H8</accession>
<dbReference type="RefSeq" id="WP_136335328.1">
    <property type="nucleotide sequence ID" value="NZ_QXMP01000002.1"/>
</dbReference>
<dbReference type="Gene3D" id="3.40.50.12370">
    <property type="match status" value="1"/>
</dbReference>
<dbReference type="PANTHER" id="PTHR46268">
    <property type="entry name" value="STRESS RESPONSE PROTEIN NHAX"/>
    <property type="match status" value="1"/>
</dbReference>
<comment type="similarity">
    <text evidence="1">Belongs to the universal stress protein A family.</text>
</comment>
<evidence type="ECO:0000313" key="3">
    <source>
        <dbReference type="EMBL" id="THD69837.1"/>
    </source>
</evidence>
<evidence type="ECO:0000256" key="1">
    <source>
        <dbReference type="ARBA" id="ARBA00008791"/>
    </source>
</evidence>
<keyword evidence="4" id="KW-1185">Reference proteome</keyword>
<dbReference type="OrthoDB" id="9788959at2"/>
<protein>
    <submittedName>
        <fullName evidence="3">Universal stress protein</fullName>
    </submittedName>
</protein>
<dbReference type="Pfam" id="PF00582">
    <property type="entry name" value="Usp"/>
    <property type="match status" value="1"/>
</dbReference>
<evidence type="ECO:0000313" key="4">
    <source>
        <dbReference type="Proteomes" id="UP000305939"/>
    </source>
</evidence>
<proteinExistence type="inferred from homology"/>
<evidence type="ECO:0000259" key="2">
    <source>
        <dbReference type="Pfam" id="PF00582"/>
    </source>
</evidence>
<reference evidence="3 4" key="1">
    <citation type="submission" date="2019-04" db="EMBL/GenBank/DDBJ databases">
        <title>Draft genome sequence of Robertkochia marina CC-AMO-30D.</title>
        <authorList>
            <person name="Hameed A."/>
            <person name="Lin S.-Y."/>
            <person name="Shahina M."/>
            <person name="Lai W.-A."/>
            <person name="Young C.-C."/>
        </authorList>
    </citation>
    <scope>NUCLEOTIDE SEQUENCE [LARGE SCALE GENOMIC DNA]</scope>
    <source>
        <strain evidence="3 4">CC-AMO-30D</strain>
    </source>
</reference>
<dbReference type="PRINTS" id="PR01438">
    <property type="entry name" value="UNVRSLSTRESS"/>
</dbReference>
<dbReference type="AlphaFoldDB" id="A0A4S3M6H8"/>
<dbReference type="InterPro" id="IPR006015">
    <property type="entry name" value="Universal_stress_UspA"/>
</dbReference>
<dbReference type="EMBL" id="SSMC01000001">
    <property type="protein sequence ID" value="THD69837.1"/>
    <property type="molecule type" value="Genomic_DNA"/>
</dbReference>
<comment type="caution">
    <text evidence="3">The sequence shown here is derived from an EMBL/GenBank/DDBJ whole genome shotgun (WGS) entry which is preliminary data.</text>
</comment>
<dbReference type="PANTHER" id="PTHR46268:SF6">
    <property type="entry name" value="UNIVERSAL STRESS PROTEIN UP12"/>
    <property type="match status" value="1"/>
</dbReference>
<feature type="domain" description="UspA" evidence="2">
    <location>
        <begin position="2"/>
        <end position="147"/>
    </location>
</feature>
<dbReference type="InterPro" id="IPR006016">
    <property type="entry name" value="UspA"/>
</dbReference>
<name>A0A4S3M6H8_9FLAO</name>
<dbReference type="SUPFAM" id="SSF52402">
    <property type="entry name" value="Adenine nucleotide alpha hydrolases-like"/>
    <property type="match status" value="2"/>
</dbReference>
<dbReference type="Proteomes" id="UP000305939">
    <property type="component" value="Unassembled WGS sequence"/>
</dbReference>
<dbReference type="CDD" id="cd00293">
    <property type="entry name" value="USP-like"/>
    <property type="match status" value="1"/>
</dbReference>
<organism evidence="3 4">
    <name type="scientific">Robertkochia marina</name>
    <dbReference type="NCBI Taxonomy" id="1227945"/>
    <lineage>
        <taxon>Bacteria</taxon>
        <taxon>Pseudomonadati</taxon>
        <taxon>Bacteroidota</taxon>
        <taxon>Flavobacteriia</taxon>
        <taxon>Flavobacteriales</taxon>
        <taxon>Flavobacteriaceae</taxon>
        <taxon>Robertkochia</taxon>
    </lineage>
</organism>
<sequence length="282" mass="32239">MNKILLPTDYSEVSVKAIDYASKLFGDYGCEFNVVHSFLLSRSGLSRLRKRYKDTKDFRKSEAAAKDEMRKLLRSLLESHKNDPHVYRAYVTAQRIPDSIKQSVLELQCDMVVMATTGASGLKEVFLGSNAVKVIKKIDFCPLLLVPAGYEYVPVKKILFVNDFRRNFEIEELTPLRAMARVTGAKVVLLYVNDGEPFTPIQEGNRVKLLEMFSGIEVEEQQMPMDNFLTDIIEEYSENHGVNMLAMIRNKHHPVYRLLREPVVKRIAFSSAIPFLVMPEVV</sequence>